<evidence type="ECO:0000313" key="1">
    <source>
        <dbReference type="EMBL" id="GFY92037.1"/>
    </source>
</evidence>
<dbReference type="AlphaFoldDB" id="A0A7J0F2B4"/>
<dbReference type="EMBL" id="BJWL01000008">
    <property type="protein sequence ID" value="GFY92037.1"/>
    <property type="molecule type" value="Genomic_DNA"/>
</dbReference>
<accession>A0A7J0F2B4</accession>
<organism evidence="1 2">
    <name type="scientific">Actinidia rufa</name>
    <dbReference type="NCBI Taxonomy" id="165716"/>
    <lineage>
        <taxon>Eukaryota</taxon>
        <taxon>Viridiplantae</taxon>
        <taxon>Streptophyta</taxon>
        <taxon>Embryophyta</taxon>
        <taxon>Tracheophyta</taxon>
        <taxon>Spermatophyta</taxon>
        <taxon>Magnoliopsida</taxon>
        <taxon>eudicotyledons</taxon>
        <taxon>Gunneridae</taxon>
        <taxon>Pentapetalae</taxon>
        <taxon>asterids</taxon>
        <taxon>Ericales</taxon>
        <taxon>Actinidiaceae</taxon>
        <taxon>Actinidia</taxon>
    </lineage>
</organism>
<reference evidence="1 2" key="1">
    <citation type="submission" date="2019-07" db="EMBL/GenBank/DDBJ databases">
        <title>De Novo Assembly of kiwifruit Actinidia rufa.</title>
        <authorList>
            <person name="Sugita-Konishi S."/>
            <person name="Sato K."/>
            <person name="Mori E."/>
            <person name="Abe Y."/>
            <person name="Kisaki G."/>
            <person name="Hamano K."/>
            <person name="Suezawa K."/>
            <person name="Otani M."/>
            <person name="Fukuda T."/>
            <person name="Manabe T."/>
            <person name="Gomi K."/>
            <person name="Tabuchi M."/>
            <person name="Akimitsu K."/>
            <person name="Kataoka I."/>
        </authorList>
    </citation>
    <scope>NUCLEOTIDE SEQUENCE [LARGE SCALE GENOMIC DNA]</scope>
    <source>
        <strain evidence="2">cv. Fuchu</strain>
    </source>
</reference>
<sequence>MSLPSRYDTHSKVGALVNGPSILRVVKLEPTKRFGRATLQVCNSILQDTSPPESPDGPKWRWLVQIPTLVPRAVHGNCFIALVFAKAHSDGANHLVT</sequence>
<proteinExistence type="predicted"/>
<dbReference type="Proteomes" id="UP000585474">
    <property type="component" value="Unassembled WGS sequence"/>
</dbReference>
<name>A0A7J0F2B4_9ERIC</name>
<keyword evidence="2" id="KW-1185">Reference proteome</keyword>
<gene>
    <name evidence="1" type="ORF">Acr_08g0004330</name>
</gene>
<comment type="caution">
    <text evidence="1">The sequence shown here is derived from an EMBL/GenBank/DDBJ whole genome shotgun (WGS) entry which is preliminary data.</text>
</comment>
<evidence type="ECO:0000313" key="2">
    <source>
        <dbReference type="Proteomes" id="UP000585474"/>
    </source>
</evidence>
<protein>
    <submittedName>
        <fullName evidence="1">Uncharacterized protein</fullName>
    </submittedName>
</protein>